<dbReference type="GO" id="GO:0042781">
    <property type="term" value="F:3'-tRNA processing endoribonuclease activity"/>
    <property type="evidence" value="ECO:0007669"/>
    <property type="project" value="TreeGrafter"/>
</dbReference>
<dbReference type="InterPro" id="IPR000100">
    <property type="entry name" value="RNase_P"/>
</dbReference>
<feature type="region of interest" description="Disordered" evidence="8">
    <location>
        <begin position="1"/>
        <end position="97"/>
    </location>
</feature>
<dbReference type="InterPro" id="IPR020568">
    <property type="entry name" value="Ribosomal_Su5_D2-typ_SF"/>
</dbReference>
<dbReference type="EMBL" id="VRTS01000008">
    <property type="protein sequence ID" value="TXK60691.1"/>
    <property type="molecule type" value="Genomic_DNA"/>
</dbReference>
<evidence type="ECO:0000256" key="6">
    <source>
        <dbReference type="HAMAP-Rule" id="MF_00227"/>
    </source>
</evidence>
<dbReference type="SUPFAM" id="SSF54211">
    <property type="entry name" value="Ribosomal protein S5 domain 2-like"/>
    <property type="match status" value="1"/>
</dbReference>
<dbReference type="GO" id="GO:0004526">
    <property type="term" value="F:ribonuclease P activity"/>
    <property type="evidence" value="ECO:0007669"/>
    <property type="project" value="UniProtKB-UniRule"/>
</dbReference>
<comment type="function">
    <text evidence="6">RNaseP catalyzes the removal of the 5'-leader sequence from pre-tRNA to produce the mature 5'-terminus. It can also cleave other RNA substrates such as 4.5S RNA. The protein component plays an auxiliary but essential role in vivo by binding to the 5'-leader sequence and broadening the substrate specificity of the ribozyme.</text>
</comment>
<comment type="caution">
    <text evidence="9">The sequence shown here is derived from an EMBL/GenBank/DDBJ whole genome shotgun (WGS) entry which is preliminary data.</text>
</comment>
<dbReference type="NCBIfam" id="TIGR00188">
    <property type="entry name" value="rnpA"/>
    <property type="match status" value="1"/>
</dbReference>
<dbReference type="GO" id="GO:0001682">
    <property type="term" value="P:tRNA 5'-leader removal"/>
    <property type="evidence" value="ECO:0007669"/>
    <property type="project" value="UniProtKB-UniRule"/>
</dbReference>
<dbReference type="OrthoDB" id="9796422at2"/>
<comment type="catalytic activity">
    <reaction evidence="6">
        <text>Endonucleolytic cleavage of RNA, removing 5'-extranucleotides from tRNA precursor.</text>
        <dbReference type="EC" id="3.1.26.5"/>
    </reaction>
</comment>
<evidence type="ECO:0000256" key="3">
    <source>
        <dbReference type="ARBA" id="ARBA00022759"/>
    </source>
</evidence>
<evidence type="ECO:0000256" key="5">
    <source>
        <dbReference type="ARBA" id="ARBA00022884"/>
    </source>
</evidence>
<evidence type="ECO:0000256" key="2">
    <source>
        <dbReference type="ARBA" id="ARBA00022722"/>
    </source>
</evidence>
<evidence type="ECO:0000256" key="8">
    <source>
        <dbReference type="SAM" id="MobiDB-lite"/>
    </source>
</evidence>
<evidence type="ECO:0000256" key="7">
    <source>
        <dbReference type="NCBIfam" id="TIGR00188"/>
    </source>
</evidence>
<evidence type="ECO:0000256" key="4">
    <source>
        <dbReference type="ARBA" id="ARBA00022801"/>
    </source>
</evidence>
<dbReference type="PANTHER" id="PTHR33992">
    <property type="entry name" value="RIBONUCLEASE P PROTEIN COMPONENT"/>
    <property type="match status" value="1"/>
</dbReference>
<dbReference type="GO" id="GO:0030677">
    <property type="term" value="C:ribonuclease P complex"/>
    <property type="evidence" value="ECO:0007669"/>
    <property type="project" value="TreeGrafter"/>
</dbReference>
<dbReference type="GO" id="GO:0000049">
    <property type="term" value="F:tRNA binding"/>
    <property type="evidence" value="ECO:0007669"/>
    <property type="project" value="UniProtKB-UniRule"/>
</dbReference>
<dbReference type="AlphaFoldDB" id="A0A5C8KKN3"/>
<evidence type="ECO:0000256" key="1">
    <source>
        <dbReference type="ARBA" id="ARBA00022694"/>
    </source>
</evidence>
<organism evidence="9 10">
    <name type="scientific">Alkalisalibacterium limincola</name>
    <dbReference type="NCBI Taxonomy" id="2699169"/>
    <lineage>
        <taxon>Bacteria</taxon>
        <taxon>Pseudomonadati</taxon>
        <taxon>Pseudomonadota</taxon>
        <taxon>Gammaproteobacteria</taxon>
        <taxon>Lysobacterales</taxon>
        <taxon>Lysobacteraceae</taxon>
        <taxon>Alkalisalibacterium</taxon>
    </lineage>
</organism>
<keyword evidence="3 6" id="KW-0255">Endonuclease</keyword>
<reference evidence="9 10" key="1">
    <citation type="submission" date="2019-08" db="EMBL/GenBank/DDBJ databases">
        <authorList>
            <person name="Karlyshev A.V."/>
        </authorList>
    </citation>
    <scope>NUCLEOTIDE SEQUENCE [LARGE SCALE GENOMIC DNA]</scope>
    <source>
        <strain evidence="9 10">Alg18-2.2</strain>
    </source>
</reference>
<keyword evidence="1 6" id="KW-0819">tRNA processing</keyword>
<keyword evidence="5 6" id="KW-0694">RNA-binding</keyword>
<name>A0A5C8KKN3_9GAMM</name>
<keyword evidence="10" id="KW-1185">Reference proteome</keyword>
<feature type="region of interest" description="Disordered" evidence="8">
    <location>
        <begin position="194"/>
        <end position="221"/>
    </location>
</feature>
<gene>
    <name evidence="6 9" type="primary">rnpA</name>
    <name evidence="9" type="ORF">FU658_11105</name>
</gene>
<proteinExistence type="inferred from homology"/>
<evidence type="ECO:0000313" key="9">
    <source>
        <dbReference type="EMBL" id="TXK60691.1"/>
    </source>
</evidence>
<dbReference type="EC" id="3.1.26.5" evidence="6 7"/>
<sequence length="221" mass="23525">MAARSLPAVAPRVASASRSDAPVASVAPSGARSSPGPVLFRIARPPGNAHCAEQRRDPRRTPTRPTASMNRTPDSPPGHGFPPSARLHSPPEYQQAFSEGRRHHGQLFRMHFRADPDGPVRLGVSVSKRVDKRAVVRNRVKRVCRDAFRVAAADLPRGDVVLVARPEAAKADNTAIRDDLERLFAKLVSLKPTAAPGTMTDFASSAAPPTGADGVDPSADS</sequence>
<comment type="similarity">
    <text evidence="6">Belongs to the RnpA family.</text>
</comment>
<dbReference type="HAMAP" id="MF_00227">
    <property type="entry name" value="RNase_P"/>
    <property type="match status" value="1"/>
</dbReference>
<keyword evidence="2 6" id="KW-0540">Nuclease</keyword>
<dbReference type="Gene3D" id="3.30.230.10">
    <property type="match status" value="1"/>
</dbReference>
<evidence type="ECO:0000313" key="10">
    <source>
        <dbReference type="Proteomes" id="UP000321248"/>
    </source>
</evidence>
<comment type="subunit">
    <text evidence="6">Consists of a catalytic RNA component (M1 or rnpB) and a protein subunit.</text>
</comment>
<dbReference type="InterPro" id="IPR014721">
    <property type="entry name" value="Ribsml_uS5_D2-typ_fold_subgr"/>
</dbReference>
<dbReference type="Pfam" id="PF00825">
    <property type="entry name" value="Ribonuclease_P"/>
    <property type="match status" value="1"/>
</dbReference>
<dbReference type="Proteomes" id="UP000321248">
    <property type="component" value="Unassembled WGS sequence"/>
</dbReference>
<accession>A0A5C8KKN3</accession>
<keyword evidence="4 6" id="KW-0378">Hydrolase</keyword>
<feature type="compositionally biased region" description="Low complexity" evidence="8">
    <location>
        <begin position="7"/>
        <end position="38"/>
    </location>
</feature>
<dbReference type="PANTHER" id="PTHR33992:SF1">
    <property type="entry name" value="RIBONUCLEASE P PROTEIN COMPONENT"/>
    <property type="match status" value="1"/>
</dbReference>
<protein>
    <recommendedName>
        <fullName evidence="6 7">Ribonuclease P protein component</fullName>
        <shortName evidence="6">RNase P protein</shortName>
        <shortName evidence="6">RNaseP protein</shortName>
        <ecNumber evidence="6 7">3.1.26.5</ecNumber>
    </recommendedName>
    <alternativeName>
        <fullName evidence="6">Protein C5</fullName>
    </alternativeName>
</protein>